<evidence type="ECO:0000256" key="2">
    <source>
        <dbReference type="ARBA" id="ARBA00029447"/>
    </source>
</evidence>
<dbReference type="Gene3D" id="1.10.287.950">
    <property type="entry name" value="Methyl-accepting chemotaxis protein"/>
    <property type="match status" value="1"/>
</dbReference>
<gene>
    <name evidence="7" type="ORF">CH338_12720</name>
</gene>
<keyword evidence="4" id="KW-1133">Transmembrane helix</keyword>
<dbReference type="RefSeq" id="WP_111357544.1">
    <property type="nucleotide sequence ID" value="NZ_NHSK01000149.1"/>
</dbReference>
<protein>
    <submittedName>
        <fullName evidence="7">Methyl-accepting chemotaxis protein</fullName>
    </submittedName>
</protein>
<evidence type="ECO:0000313" key="7">
    <source>
        <dbReference type="EMBL" id="RAI38441.1"/>
    </source>
</evidence>
<evidence type="ECO:0000256" key="4">
    <source>
        <dbReference type="SAM" id="Phobius"/>
    </source>
</evidence>
<keyword evidence="4" id="KW-0812">Transmembrane</keyword>
<dbReference type="GO" id="GO:0016020">
    <property type="term" value="C:membrane"/>
    <property type="evidence" value="ECO:0007669"/>
    <property type="project" value="InterPro"/>
</dbReference>
<organism evidence="7 8">
    <name type="scientific">Rhodoplanes elegans</name>
    <dbReference type="NCBI Taxonomy" id="29408"/>
    <lineage>
        <taxon>Bacteria</taxon>
        <taxon>Pseudomonadati</taxon>
        <taxon>Pseudomonadota</taxon>
        <taxon>Alphaproteobacteria</taxon>
        <taxon>Hyphomicrobiales</taxon>
        <taxon>Nitrobacteraceae</taxon>
        <taxon>Rhodoplanes</taxon>
    </lineage>
</organism>
<dbReference type="GO" id="GO:0004888">
    <property type="term" value="F:transmembrane signaling receptor activity"/>
    <property type="evidence" value="ECO:0007669"/>
    <property type="project" value="InterPro"/>
</dbReference>
<accession>A0A327KJS8</accession>
<sequence length="578" mass="60814">MSVLHAFSRVSIAAKLYTIFAILGVTLLALAIVGNRSASLQAELAAEMDAAARGARNIERVNSLVYAVVMESRGIYMSTDPKVVKRYGDGLMRFNDRIDGVMKEWRDIVRADDRAQFETLAKRVQQFREFRAELVRRANEISPAAGREWGDNDANRAVRQALNKDLEEIAKVYAARADKARDLEASTKASQLLQDAIAVLGLGFAVVGMLVIWRAVAQPLSAMTRTIEAVAEDRHAGDLPHLNRGDEIGALARAVAVFQKAMARNKELGIAVKAQGEAVAGRNRRIQEAIEAFRGSVEHILRSVTNDAAQMRTAAETITGMAGDAAREAAAASQATEQASGSIQTVAAAAEELSSSVGEIGRQVGQATAIVADASERTERSVGEIQGLATASVRIGDVVQLIQAIAAQTNLLALNATIEAARAGEAGKGFAVVAQEVKTLAGQTAKATTEISEQVGAIQASTRSAATAVAEIGTAMRRISEVTSTIATAVEQQDLASREISQSAQLAAHGNSSLVGNIAGVTGAIDETSRSAAGVLDKIGGLTRDTESLAGSIQDFFERLGQEQLSGQPSSGGQSRAA</sequence>
<evidence type="ECO:0000256" key="3">
    <source>
        <dbReference type="PROSITE-ProRule" id="PRU00284"/>
    </source>
</evidence>
<dbReference type="PANTHER" id="PTHR32089">
    <property type="entry name" value="METHYL-ACCEPTING CHEMOTAXIS PROTEIN MCPB"/>
    <property type="match status" value="1"/>
</dbReference>
<proteinExistence type="inferred from homology"/>
<feature type="domain" description="HAMP" evidence="6">
    <location>
        <begin position="214"/>
        <end position="267"/>
    </location>
</feature>
<dbReference type="Gene3D" id="1.10.8.500">
    <property type="entry name" value="HAMP domain in histidine kinase"/>
    <property type="match status" value="1"/>
</dbReference>
<dbReference type="PRINTS" id="PR00260">
    <property type="entry name" value="CHEMTRNSDUCR"/>
</dbReference>
<dbReference type="Pfam" id="PF00672">
    <property type="entry name" value="HAMP"/>
    <property type="match status" value="1"/>
</dbReference>
<evidence type="ECO:0000259" key="6">
    <source>
        <dbReference type="PROSITE" id="PS50885"/>
    </source>
</evidence>
<feature type="domain" description="Methyl-accepting transducer" evidence="5">
    <location>
        <begin position="307"/>
        <end position="540"/>
    </location>
</feature>
<comment type="caution">
    <text evidence="7">The sequence shown here is derived from an EMBL/GenBank/DDBJ whole genome shotgun (WGS) entry which is preliminary data.</text>
</comment>
<dbReference type="PROSITE" id="PS50111">
    <property type="entry name" value="CHEMOTAXIS_TRANSDUC_2"/>
    <property type="match status" value="1"/>
</dbReference>
<dbReference type="SUPFAM" id="SSF58104">
    <property type="entry name" value="Methyl-accepting chemotaxis protein (MCP) signaling domain"/>
    <property type="match status" value="1"/>
</dbReference>
<dbReference type="SMART" id="SM00283">
    <property type="entry name" value="MA"/>
    <property type="match status" value="1"/>
</dbReference>
<dbReference type="Proteomes" id="UP000248863">
    <property type="component" value="Unassembled WGS sequence"/>
</dbReference>
<dbReference type="Pfam" id="PF00015">
    <property type="entry name" value="MCPsignal"/>
    <property type="match status" value="1"/>
</dbReference>
<dbReference type="GO" id="GO:0007165">
    <property type="term" value="P:signal transduction"/>
    <property type="evidence" value="ECO:0007669"/>
    <property type="project" value="UniProtKB-KW"/>
</dbReference>
<evidence type="ECO:0000256" key="1">
    <source>
        <dbReference type="ARBA" id="ARBA00023224"/>
    </source>
</evidence>
<dbReference type="GO" id="GO:0006935">
    <property type="term" value="P:chemotaxis"/>
    <property type="evidence" value="ECO:0007669"/>
    <property type="project" value="InterPro"/>
</dbReference>
<dbReference type="PROSITE" id="PS50885">
    <property type="entry name" value="HAMP"/>
    <property type="match status" value="1"/>
</dbReference>
<dbReference type="AlphaFoldDB" id="A0A327KJS8"/>
<comment type="similarity">
    <text evidence="2">Belongs to the methyl-accepting chemotaxis (MCP) protein family.</text>
</comment>
<dbReference type="OrthoDB" id="3289104at2"/>
<dbReference type="EMBL" id="NPEU01000126">
    <property type="protein sequence ID" value="RAI38441.1"/>
    <property type="molecule type" value="Genomic_DNA"/>
</dbReference>
<evidence type="ECO:0000313" key="8">
    <source>
        <dbReference type="Proteomes" id="UP000248863"/>
    </source>
</evidence>
<keyword evidence="1 3" id="KW-0807">Transducer</keyword>
<dbReference type="PANTHER" id="PTHR32089:SF112">
    <property type="entry name" value="LYSOZYME-LIKE PROTEIN-RELATED"/>
    <property type="match status" value="1"/>
</dbReference>
<dbReference type="InterPro" id="IPR004089">
    <property type="entry name" value="MCPsignal_dom"/>
</dbReference>
<dbReference type="InterPro" id="IPR003660">
    <property type="entry name" value="HAMP_dom"/>
</dbReference>
<evidence type="ECO:0000259" key="5">
    <source>
        <dbReference type="PROSITE" id="PS50111"/>
    </source>
</evidence>
<keyword evidence="8" id="KW-1185">Reference proteome</keyword>
<name>A0A327KJS8_9BRAD</name>
<feature type="transmembrane region" description="Helical" evidence="4">
    <location>
        <begin position="12"/>
        <end position="33"/>
    </location>
</feature>
<feature type="transmembrane region" description="Helical" evidence="4">
    <location>
        <begin position="196"/>
        <end position="216"/>
    </location>
</feature>
<reference evidence="7 8" key="1">
    <citation type="submission" date="2017-07" db="EMBL/GenBank/DDBJ databases">
        <title>Draft Genome Sequences of Select Purple Nonsulfur Bacteria.</title>
        <authorList>
            <person name="Lasarre B."/>
            <person name="Mckinlay J.B."/>
        </authorList>
    </citation>
    <scope>NUCLEOTIDE SEQUENCE [LARGE SCALE GENOMIC DNA]</scope>
    <source>
        <strain evidence="7 8">DSM 11907</strain>
    </source>
</reference>
<dbReference type="InterPro" id="IPR004090">
    <property type="entry name" value="Chemotax_Me-accpt_rcpt"/>
</dbReference>
<keyword evidence="4" id="KW-0472">Membrane</keyword>